<evidence type="ECO:0000256" key="6">
    <source>
        <dbReference type="ARBA" id="ARBA00022723"/>
    </source>
</evidence>
<dbReference type="PANTHER" id="PTHR12729">
    <property type="entry name" value="TRNA(HIS) GUANYLYLTRANSFERASE-RELATED"/>
    <property type="match status" value="1"/>
</dbReference>
<keyword evidence="4 12" id="KW-0819">tRNA processing</keyword>
<feature type="binding site" evidence="14">
    <location>
        <position position="29"/>
    </location>
    <ligand>
        <name>Mg(2+)</name>
        <dbReference type="ChEBI" id="CHEBI:18420"/>
        <label>1</label>
        <note>catalytic</note>
    </ligand>
</feature>
<evidence type="ECO:0000313" key="18">
    <source>
        <dbReference type="Proteomes" id="UP000039865"/>
    </source>
</evidence>
<feature type="domain" description="tRNAHis guanylyltransferase catalytic" evidence="15">
    <location>
        <begin position="6"/>
        <end position="140"/>
    </location>
</feature>
<dbReference type="AlphaFoldDB" id="A0A078B4S6"/>
<evidence type="ECO:0000256" key="8">
    <source>
        <dbReference type="ARBA" id="ARBA00022842"/>
    </source>
</evidence>
<feature type="binding site" evidence="14">
    <location>
        <position position="76"/>
    </location>
    <ligand>
        <name>Mg(2+)</name>
        <dbReference type="ChEBI" id="CHEBI:18420"/>
        <label>1</label>
        <note>catalytic</note>
    </ligand>
</feature>
<organism evidence="17 18">
    <name type="scientific">Stylonychia lemnae</name>
    <name type="common">Ciliate</name>
    <dbReference type="NCBI Taxonomy" id="5949"/>
    <lineage>
        <taxon>Eukaryota</taxon>
        <taxon>Sar</taxon>
        <taxon>Alveolata</taxon>
        <taxon>Ciliophora</taxon>
        <taxon>Intramacronucleata</taxon>
        <taxon>Spirotrichea</taxon>
        <taxon>Stichotrichia</taxon>
        <taxon>Sporadotrichida</taxon>
        <taxon>Oxytrichidae</taxon>
        <taxon>Stylonychinae</taxon>
        <taxon>Stylonychia</taxon>
    </lineage>
</organism>
<evidence type="ECO:0000256" key="4">
    <source>
        <dbReference type="ARBA" id="ARBA00022694"/>
    </source>
</evidence>
<evidence type="ECO:0000256" key="3">
    <source>
        <dbReference type="ARBA" id="ARBA00022679"/>
    </source>
</evidence>
<dbReference type="GO" id="GO:0008193">
    <property type="term" value="F:tRNA guanylyltransferase activity"/>
    <property type="evidence" value="ECO:0007669"/>
    <property type="project" value="UniProtKB-UniRule"/>
</dbReference>
<evidence type="ECO:0000256" key="9">
    <source>
        <dbReference type="ARBA" id="ARBA00023134"/>
    </source>
</evidence>
<comment type="function">
    <text evidence="12">Adds a GMP to the 5'-end of tRNA(His) after transcription and RNase P cleavage.</text>
</comment>
<feature type="domain" description="Thg1 C-terminal" evidence="16">
    <location>
        <begin position="144"/>
        <end position="251"/>
    </location>
</feature>
<keyword evidence="3 12" id="KW-0808">Transferase</keyword>
<dbReference type="EMBL" id="CCKQ01017635">
    <property type="protein sequence ID" value="CDW89535.1"/>
    <property type="molecule type" value="Genomic_DNA"/>
</dbReference>
<name>A0A078B4S6_STYLE</name>
<dbReference type="EC" id="2.7.7.79" evidence="2 12"/>
<comment type="cofactor">
    <cofactor evidence="14">
        <name>Mg(2+)</name>
        <dbReference type="ChEBI" id="CHEBI:18420"/>
    </cofactor>
    <text evidence="14">Binds 2 magnesium ions per subunit.</text>
</comment>
<evidence type="ECO:0000256" key="7">
    <source>
        <dbReference type="ARBA" id="ARBA00022741"/>
    </source>
</evidence>
<evidence type="ECO:0000256" key="2">
    <source>
        <dbReference type="ARBA" id="ARBA00012511"/>
    </source>
</evidence>
<dbReference type="InParanoid" id="A0A078B4S6"/>
<dbReference type="FunFam" id="3.30.70.3000:FF:000001">
    <property type="entry name" value="tRNA(His) guanylyltransferase"/>
    <property type="match status" value="1"/>
</dbReference>
<dbReference type="InterPro" id="IPR038469">
    <property type="entry name" value="tRNAHis_GuaTrfase_Thg1_sf"/>
</dbReference>
<feature type="binding site" evidence="14">
    <location>
        <position position="30"/>
    </location>
    <ligand>
        <name>Mg(2+)</name>
        <dbReference type="ChEBI" id="CHEBI:18420"/>
        <label>1</label>
        <note>catalytic</note>
    </ligand>
</feature>
<feature type="binding site" evidence="13">
    <location>
        <begin position="75"/>
        <end position="76"/>
    </location>
    <ligand>
        <name>GTP</name>
        <dbReference type="ChEBI" id="CHEBI:37565"/>
    </ligand>
</feature>
<sequence>MANSKFEYVKKFEHSNPLLPSTYMVVRIDGRGFTNFTNLHNFEKPNDIRGLQLMNKCAKEVMKSFTEIIIAYGDSDEYSFAFKKSANVFNRREDKILSCVLSLFSTSYVFFWSKYFGDTNTGGQKLLKVPSFDARIVLYPSLEDLQNYLSWRQVDCHINNQYNTCFWTIVQKGGLSTEQAQKRLKGTLTKDKNEILFSEFGINYNTIDEIFKRGSIWIRMISKKEMKQQKSRKPQEIKEQIQQRNQSEQINLEEEKKNGDSDVQDLKGDIIDMSLDVMTSALKISKKELLLVHDDLVEKPAFYEKYELIKKLK</sequence>
<proteinExistence type="inferred from homology"/>
<evidence type="ECO:0000256" key="5">
    <source>
        <dbReference type="ARBA" id="ARBA00022695"/>
    </source>
</evidence>
<evidence type="ECO:0000256" key="10">
    <source>
        <dbReference type="ARBA" id="ARBA00032480"/>
    </source>
</evidence>
<gene>
    <name evidence="17" type="primary">Contig4781.g5110</name>
    <name evidence="17" type="ORF">STYLEM_18668</name>
</gene>
<evidence type="ECO:0000259" key="15">
    <source>
        <dbReference type="Pfam" id="PF04446"/>
    </source>
</evidence>
<dbReference type="PANTHER" id="PTHR12729:SF6">
    <property type="entry name" value="TRNA(HIS) GUANYLYLTRANSFERASE-RELATED"/>
    <property type="match status" value="1"/>
</dbReference>
<protein>
    <recommendedName>
        <fullName evidence="2 12">tRNA(His) guanylyltransferase</fullName>
        <ecNumber evidence="2 12">2.7.7.79</ecNumber>
    </recommendedName>
    <alternativeName>
        <fullName evidence="10 12">tRNA-histidine guanylyltransferase</fullName>
    </alternativeName>
</protein>
<feature type="binding site" evidence="14">
    <location>
        <position position="29"/>
    </location>
    <ligand>
        <name>Mg(2+)</name>
        <dbReference type="ChEBI" id="CHEBI:18420"/>
        <label>2</label>
        <note>catalytic</note>
    </ligand>
</feature>
<dbReference type="OrthoDB" id="62560at2759"/>
<dbReference type="OMA" id="WKQHTEI"/>
<evidence type="ECO:0000256" key="1">
    <source>
        <dbReference type="ARBA" id="ARBA00010113"/>
    </source>
</evidence>
<dbReference type="Proteomes" id="UP000039865">
    <property type="component" value="Unassembled WGS sequence"/>
</dbReference>
<dbReference type="FunCoup" id="A0A078B4S6">
    <property type="interactions" value="335"/>
</dbReference>
<evidence type="ECO:0000313" key="17">
    <source>
        <dbReference type="EMBL" id="CDW89535.1"/>
    </source>
</evidence>
<dbReference type="InterPro" id="IPR025845">
    <property type="entry name" value="Thg1_C_dom"/>
</dbReference>
<dbReference type="InterPro" id="IPR007537">
    <property type="entry name" value="tRNAHis_GuaTrfase_Thg1"/>
</dbReference>
<dbReference type="Pfam" id="PF14413">
    <property type="entry name" value="Thg1C"/>
    <property type="match status" value="1"/>
</dbReference>
<comment type="similarity">
    <text evidence="1 12">Belongs to the tRNA(His) guanylyltransferase family.</text>
</comment>
<evidence type="ECO:0000256" key="14">
    <source>
        <dbReference type="PIRSR" id="PIRSR028980-2"/>
    </source>
</evidence>
<evidence type="ECO:0000256" key="12">
    <source>
        <dbReference type="PIRNR" id="PIRNR028980"/>
    </source>
</evidence>
<keyword evidence="6 12" id="KW-0479">Metal-binding</keyword>
<dbReference type="GO" id="GO:0005525">
    <property type="term" value="F:GTP binding"/>
    <property type="evidence" value="ECO:0007669"/>
    <property type="project" value="UniProtKB-UniRule"/>
</dbReference>
<keyword evidence="7 12" id="KW-0547">Nucleotide-binding</keyword>
<feature type="binding site" evidence="14">
    <location>
        <position position="76"/>
    </location>
    <ligand>
        <name>Mg(2+)</name>
        <dbReference type="ChEBI" id="CHEBI:18420"/>
        <label>2</label>
        <note>catalytic</note>
    </ligand>
</feature>
<evidence type="ECO:0000259" key="16">
    <source>
        <dbReference type="Pfam" id="PF14413"/>
    </source>
</evidence>
<keyword evidence="5 12" id="KW-0548">Nucleotidyltransferase</keyword>
<keyword evidence="8 12" id="KW-0460">Magnesium</keyword>
<dbReference type="Pfam" id="PF04446">
    <property type="entry name" value="Thg1"/>
    <property type="match status" value="1"/>
</dbReference>
<comment type="catalytic activity">
    <reaction evidence="11 12">
        <text>a 5'-end ribonucleotide-tRNA(His) + GTP + ATP + H2O = a 5'-end phospho-guanosine-ribonucleotide-tRNA(His) + AMP + 2 diphosphate + H(+)</text>
        <dbReference type="Rhea" id="RHEA:54564"/>
        <dbReference type="Rhea" id="RHEA-COMP:14193"/>
        <dbReference type="Rhea" id="RHEA-COMP:14917"/>
        <dbReference type="ChEBI" id="CHEBI:15377"/>
        <dbReference type="ChEBI" id="CHEBI:15378"/>
        <dbReference type="ChEBI" id="CHEBI:30616"/>
        <dbReference type="ChEBI" id="CHEBI:33019"/>
        <dbReference type="ChEBI" id="CHEBI:37565"/>
        <dbReference type="ChEBI" id="CHEBI:138282"/>
        <dbReference type="ChEBI" id="CHEBI:141847"/>
        <dbReference type="ChEBI" id="CHEBI:456215"/>
        <dbReference type="EC" id="2.7.7.79"/>
    </reaction>
</comment>
<evidence type="ECO:0000256" key="13">
    <source>
        <dbReference type="PIRSR" id="PIRSR028980-1"/>
    </source>
</evidence>
<evidence type="ECO:0000256" key="11">
    <source>
        <dbReference type="ARBA" id="ARBA00047281"/>
    </source>
</evidence>
<dbReference type="PIRSF" id="PIRSF028980">
    <property type="entry name" value="tRNAHis_guanylyltransferase"/>
    <property type="match status" value="1"/>
</dbReference>
<keyword evidence="18" id="KW-1185">Reference proteome</keyword>
<dbReference type="InterPro" id="IPR024956">
    <property type="entry name" value="tRNAHis_GuaTrfase_cat"/>
</dbReference>
<reference evidence="17 18" key="1">
    <citation type="submission" date="2014-06" db="EMBL/GenBank/DDBJ databases">
        <authorList>
            <person name="Swart Estienne"/>
        </authorList>
    </citation>
    <scope>NUCLEOTIDE SEQUENCE [LARGE SCALE GENOMIC DNA]</scope>
    <source>
        <strain evidence="17 18">130c</strain>
    </source>
</reference>
<accession>A0A078B4S6</accession>
<dbReference type="GO" id="GO:0000287">
    <property type="term" value="F:magnesium ion binding"/>
    <property type="evidence" value="ECO:0007669"/>
    <property type="project" value="UniProtKB-UniRule"/>
</dbReference>
<dbReference type="GO" id="GO:0006400">
    <property type="term" value="P:tRNA modification"/>
    <property type="evidence" value="ECO:0007669"/>
    <property type="project" value="UniProtKB-UniRule"/>
</dbReference>
<keyword evidence="9 12" id="KW-0342">GTP-binding</keyword>
<dbReference type="Gene3D" id="3.30.70.3000">
    <property type="match status" value="1"/>
</dbReference>